<proteinExistence type="predicted"/>
<accession>A0A8A1L952</accession>
<evidence type="ECO:0000313" key="1">
    <source>
        <dbReference type="EMBL" id="QSS49325.1"/>
    </source>
</evidence>
<dbReference type="Proteomes" id="UP000663419">
    <property type="component" value="Chromosome 1"/>
</dbReference>
<reference evidence="1" key="1">
    <citation type="submission" date="2021-01" db="EMBL/GenBank/DDBJ databases">
        <title>Chromosome-level genome assembly of a human fungal pathogen reveals clustering of transcriptionally co-regulated genes.</title>
        <authorList>
            <person name="Voorhies M."/>
            <person name="Cohen S."/>
            <person name="Shea T.P."/>
            <person name="Petrus S."/>
            <person name="Munoz J.F."/>
            <person name="Poplawski S."/>
            <person name="Goldman W.E."/>
            <person name="Michael T."/>
            <person name="Cuomo C.A."/>
            <person name="Sil A."/>
            <person name="Beyhan S."/>
        </authorList>
    </citation>
    <scope>NUCLEOTIDE SEQUENCE</scope>
    <source>
        <strain evidence="1">H88</strain>
    </source>
</reference>
<dbReference type="EMBL" id="CP069102">
    <property type="protein sequence ID" value="QSS49325.1"/>
    <property type="molecule type" value="Genomic_DNA"/>
</dbReference>
<name>A0A8A1L952_AJEC8</name>
<organism evidence="1 2">
    <name type="scientific">Ajellomyces capsulatus (strain H88)</name>
    <name type="common">Darling's disease fungus</name>
    <name type="synonym">Histoplasma capsulatum</name>
    <dbReference type="NCBI Taxonomy" id="544711"/>
    <lineage>
        <taxon>Eukaryota</taxon>
        <taxon>Fungi</taxon>
        <taxon>Dikarya</taxon>
        <taxon>Ascomycota</taxon>
        <taxon>Pezizomycotina</taxon>
        <taxon>Eurotiomycetes</taxon>
        <taxon>Eurotiomycetidae</taxon>
        <taxon>Onygenales</taxon>
        <taxon>Ajellomycetaceae</taxon>
        <taxon>Histoplasma</taxon>
    </lineage>
</organism>
<dbReference type="AlphaFoldDB" id="A0A8A1L952"/>
<evidence type="ECO:0000313" key="2">
    <source>
        <dbReference type="Proteomes" id="UP000663419"/>
    </source>
</evidence>
<dbReference type="VEuPathDB" id="FungiDB:I7I53_09645"/>
<gene>
    <name evidence="1" type="ORF">I7I53_09645</name>
</gene>
<sequence>MRLLCGFIYPQYSPLAQGRAFFSQFTYRKISPNLRRSTLLSFERREFYSNMCFQHMYPTCEPESQPSSILRKAPGQN</sequence>
<protein>
    <submittedName>
        <fullName evidence="1">Uncharacterized protein</fullName>
    </submittedName>
</protein>